<organism evidence="2 3">
    <name type="scientific">Letharia columbiana</name>
    <dbReference type="NCBI Taxonomy" id="112416"/>
    <lineage>
        <taxon>Eukaryota</taxon>
        <taxon>Fungi</taxon>
        <taxon>Dikarya</taxon>
        <taxon>Ascomycota</taxon>
        <taxon>Pezizomycotina</taxon>
        <taxon>Lecanoromycetes</taxon>
        <taxon>OSLEUM clade</taxon>
        <taxon>Lecanoromycetidae</taxon>
        <taxon>Lecanorales</taxon>
        <taxon>Lecanorineae</taxon>
        <taxon>Parmeliaceae</taxon>
        <taxon>Letharia</taxon>
    </lineage>
</organism>
<dbReference type="AlphaFoldDB" id="A0A8H6FTQ1"/>
<sequence length="163" mass="18186">MLMIVIYRDIRSVARLNLVGRDHDLHQATHPHIATLAPASLATEIEPMVTSNEYRWMDHKLVNTGRDIMVSAPALNQGEDLYELPEAGSADQPGRVKSMFRFVTVLAPTTDRREDLASRAHAAERRAVPRPSDSQVRNVLGGIREVTAKSTKYEKTGQWSVGQ</sequence>
<gene>
    <name evidence="2" type="ORF">HO173_007199</name>
</gene>
<keyword evidence="3" id="KW-1185">Reference proteome</keyword>
<evidence type="ECO:0000313" key="2">
    <source>
        <dbReference type="EMBL" id="KAF6234573.1"/>
    </source>
</evidence>
<dbReference type="RefSeq" id="XP_037163964.1">
    <property type="nucleotide sequence ID" value="XM_037309103.1"/>
</dbReference>
<protein>
    <submittedName>
        <fullName evidence="2">Uncharacterized protein</fullName>
    </submittedName>
</protein>
<feature type="compositionally biased region" description="Basic and acidic residues" evidence="1">
    <location>
        <begin position="114"/>
        <end position="127"/>
    </location>
</feature>
<dbReference type="GeneID" id="59288856"/>
<comment type="caution">
    <text evidence="2">The sequence shown here is derived from an EMBL/GenBank/DDBJ whole genome shotgun (WGS) entry which is preliminary data.</text>
</comment>
<evidence type="ECO:0000313" key="3">
    <source>
        <dbReference type="Proteomes" id="UP000578531"/>
    </source>
</evidence>
<proteinExistence type="predicted"/>
<name>A0A8H6FTQ1_9LECA</name>
<feature type="region of interest" description="Disordered" evidence="1">
    <location>
        <begin position="114"/>
        <end position="135"/>
    </location>
</feature>
<dbReference type="Proteomes" id="UP000578531">
    <property type="component" value="Unassembled WGS sequence"/>
</dbReference>
<reference evidence="2 3" key="1">
    <citation type="journal article" date="2020" name="Genomics">
        <title>Complete, high-quality genomes from long-read metagenomic sequencing of two wolf lichen thalli reveals enigmatic genome architecture.</title>
        <authorList>
            <person name="McKenzie S.K."/>
            <person name="Walston R.F."/>
            <person name="Allen J.L."/>
        </authorList>
    </citation>
    <scope>NUCLEOTIDE SEQUENCE [LARGE SCALE GENOMIC DNA]</scope>
    <source>
        <strain evidence="2">WasteWater2</strain>
    </source>
</reference>
<dbReference type="EMBL" id="JACCJC010000029">
    <property type="protein sequence ID" value="KAF6234573.1"/>
    <property type="molecule type" value="Genomic_DNA"/>
</dbReference>
<accession>A0A8H6FTQ1</accession>
<evidence type="ECO:0000256" key="1">
    <source>
        <dbReference type="SAM" id="MobiDB-lite"/>
    </source>
</evidence>